<evidence type="ECO:0000313" key="1">
    <source>
        <dbReference type="EMBL" id="KAB2630820.1"/>
    </source>
</evidence>
<reference evidence="1 2" key="1">
    <citation type="submission" date="2019-09" db="EMBL/GenBank/DDBJ databases">
        <authorList>
            <person name="Ou C."/>
        </authorList>
    </citation>
    <scope>NUCLEOTIDE SEQUENCE [LARGE SCALE GENOMIC DNA]</scope>
    <source>
        <strain evidence="1">S2</strain>
        <tissue evidence="1">Leaf</tissue>
    </source>
</reference>
<accession>A0A5N5HZF2</accession>
<dbReference type="AlphaFoldDB" id="A0A5N5HZF2"/>
<dbReference type="EMBL" id="SMOL01000143">
    <property type="protein sequence ID" value="KAB2630820.1"/>
    <property type="molecule type" value="Genomic_DNA"/>
</dbReference>
<proteinExistence type="predicted"/>
<name>A0A5N5HZF2_9ROSA</name>
<evidence type="ECO:0000313" key="2">
    <source>
        <dbReference type="Proteomes" id="UP000327157"/>
    </source>
</evidence>
<sequence>MREVLLACVERGFEMVQVESDSKNLVDILNGALQNELKLQLRSIEFLFTSRVCNGAAHQVAAFVTRVGGVHVWDCYEP</sequence>
<reference evidence="2" key="2">
    <citation type="submission" date="2019-10" db="EMBL/GenBank/DDBJ databases">
        <title>A de novo genome assembly of a pear dwarfing rootstock.</title>
        <authorList>
            <person name="Wang F."/>
            <person name="Wang J."/>
            <person name="Li S."/>
            <person name="Zhang Y."/>
            <person name="Fang M."/>
            <person name="Ma L."/>
            <person name="Zhao Y."/>
            <person name="Jiang S."/>
        </authorList>
    </citation>
    <scope>NUCLEOTIDE SEQUENCE [LARGE SCALE GENOMIC DNA]</scope>
</reference>
<keyword evidence="2" id="KW-1185">Reference proteome</keyword>
<protein>
    <submittedName>
        <fullName evidence="1">Ribonuclease H protein</fullName>
    </submittedName>
</protein>
<comment type="caution">
    <text evidence="1">The sequence shown here is derived from an EMBL/GenBank/DDBJ whole genome shotgun (WGS) entry which is preliminary data.</text>
</comment>
<organism evidence="1 2">
    <name type="scientific">Pyrus ussuriensis x Pyrus communis</name>
    <dbReference type="NCBI Taxonomy" id="2448454"/>
    <lineage>
        <taxon>Eukaryota</taxon>
        <taxon>Viridiplantae</taxon>
        <taxon>Streptophyta</taxon>
        <taxon>Embryophyta</taxon>
        <taxon>Tracheophyta</taxon>
        <taxon>Spermatophyta</taxon>
        <taxon>Magnoliopsida</taxon>
        <taxon>eudicotyledons</taxon>
        <taxon>Gunneridae</taxon>
        <taxon>Pentapetalae</taxon>
        <taxon>rosids</taxon>
        <taxon>fabids</taxon>
        <taxon>Rosales</taxon>
        <taxon>Rosaceae</taxon>
        <taxon>Amygdaloideae</taxon>
        <taxon>Maleae</taxon>
        <taxon>Pyrus</taxon>
    </lineage>
</organism>
<dbReference type="Proteomes" id="UP000327157">
    <property type="component" value="Chromosome 12"/>
</dbReference>
<gene>
    <name evidence="1" type="ORF">D8674_008339</name>
</gene>
<dbReference type="OrthoDB" id="1473488at2759"/>
<reference evidence="1 2" key="3">
    <citation type="submission" date="2019-11" db="EMBL/GenBank/DDBJ databases">
        <title>A de novo genome assembly of a pear dwarfing rootstock.</title>
        <authorList>
            <person name="Wang F."/>
            <person name="Wang J."/>
            <person name="Li S."/>
            <person name="Zhang Y."/>
            <person name="Fang M."/>
            <person name="Ma L."/>
            <person name="Zhao Y."/>
            <person name="Jiang S."/>
        </authorList>
    </citation>
    <scope>NUCLEOTIDE SEQUENCE [LARGE SCALE GENOMIC DNA]</scope>
    <source>
        <strain evidence="1">S2</strain>
        <tissue evidence="1">Leaf</tissue>
    </source>
</reference>